<keyword evidence="3" id="KW-1185">Reference proteome</keyword>
<feature type="region of interest" description="Disordered" evidence="1">
    <location>
        <begin position="164"/>
        <end position="244"/>
    </location>
</feature>
<dbReference type="Proteomes" id="UP001497392">
    <property type="component" value="Unassembled WGS sequence"/>
</dbReference>
<dbReference type="PANTHER" id="PTHR31906">
    <property type="entry name" value="PLASTID-LIPID-ASSOCIATED PROTEIN 4, CHLOROPLASTIC-RELATED"/>
    <property type="match status" value="1"/>
</dbReference>
<dbReference type="InterPro" id="IPR039633">
    <property type="entry name" value="PAP"/>
</dbReference>
<evidence type="ECO:0000313" key="2">
    <source>
        <dbReference type="EMBL" id="CAL5219528.1"/>
    </source>
</evidence>
<reference evidence="2 3" key="1">
    <citation type="submission" date="2024-06" db="EMBL/GenBank/DDBJ databases">
        <authorList>
            <person name="Kraege A."/>
            <person name="Thomma B."/>
        </authorList>
    </citation>
    <scope>NUCLEOTIDE SEQUENCE [LARGE SCALE GENOMIC DNA]</scope>
</reference>
<organism evidence="2 3">
    <name type="scientific">Coccomyxa viridis</name>
    <dbReference type="NCBI Taxonomy" id="1274662"/>
    <lineage>
        <taxon>Eukaryota</taxon>
        <taxon>Viridiplantae</taxon>
        <taxon>Chlorophyta</taxon>
        <taxon>core chlorophytes</taxon>
        <taxon>Trebouxiophyceae</taxon>
        <taxon>Trebouxiophyceae incertae sedis</taxon>
        <taxon>Coccomyxaceae</taxon>
        <taxon>Coccomyxa</taxon>
    </lineage>
</organism>
<feature type="compositionally biased region" description="Low complexity" evidence="1">
    <location>
        <begin position="259"/>
        <end position="269"/>
    </location>
</feature>
<dbReference type="EMBL" id="CAXHTA020000002">
    <property type="protein sequence ID" value="CAL5219528.1"/>
    <property type="molecule type" value="Genomic_DNA"/>
</dbReference>
<name>A0ABP1FHV8_9CHLO</name>
<feature type="region of interest" description="Disordered" evidence="1">
    <location>
        <begin position="256"/>
        <end position="295"/>
    </location>
</feature>
<evidence type="ECO:0000313" key="3">
    <source>
        <dbReference type="Proteomes" id="UP001497392"/>
    </source>
</evidence>
<sequence>METREQIEELAQQLSRYRPRAPTKSPLFTGTWKVLYTSNPRAPGGPVLRSAPGQALFAGQQLRQTIEEPDIFRNEVGFKTLGIFPGSAVQEGRWRALDGNRYAVDLQPASVKVGGGVGADDQTEAVQRRFEVLYLDEAARVVRFLPDADSDSEPQLFVFERDGAEAFEDEEDEDDEGLEEEEEEAEQKPVLGFFGGRGQQGLATQAERSFKAQQPAPKRGTRQIKQQPSRAKPEVSEEDRKREAVRAQLEQITQEYKAAQEQARSAAQQLKDLEKEASQKQRDARPALDKVKLAEETVEAADDQVRRAQEYAQNADEELKAAVEQLRSLERAQR</sequence>
<protein>
    <submittedName>
        <fullName evidence="2">G1376 protein</fullName>
    </submittedName>
</protein>
<feature type="compositionally biased region" description="Acidic residues" evidence="1">
    <location>
        <begin position="165"/>
        <end position="185"/>
    </location>
</feature>
<feature type="compositionally biased region" description="Basic and acidic residues" evidence="1">
    <location>
        <begin position="271"/>
        <end position="295"/>
    </location>
</feature>
<evidence type="ECO:0000256" key="1">
    <source>
        <dbReference type="SAM" id="MobiDB-lite"/>
    </source>
</evidence>
<comment type="caution">
    <text evidence="2">The sequence shown here is derived from an EMBL/GenBank/DDBJ whole genome shotgun (WGS) entry which is preliminary data.</text>
</comment>
<accession>A0ABP1FHV8</accession>
<gene>
    <name evidence="2" type="primary">g1376</name>
    <name evidence="2" type="ORF">VP750_LOCUS1187</name>
</gene>
<feature type="compositionally biased region" description="Basic and acidic residues" evidence="1">
    <location>
        <begin position="231"/>
        <end position="244"/>
    </location>
</feature>
<proteinExistence type="predicted"/>